<feature type="signal peptide" evidence="1">
    <location>
        <begin position="1"/>
        <end position="15"/>
    </location>
</feature>
<keyword evidence="6" id="KW-1185">Reference proteome</keyword>
<dbReference type="EMBL" id="CAJOBA010049878">
    <property type="protein sequence ID" value="CAF4228589.1"/>
    <property type="molecule type" value="Genomic_DNA"/>
</dbReference>
<dbReference type="Proteomes" id="UP000681722">
    <property type="component" value="Unassembled WGS sequence"/>
</dbReference>
<accession>A0A815TMC0</accession>
<organism evidence="3 6">
    <name type="scientific">Didymodactylos carnosus</name>
    <dbReference type="NCBI Taxonomy" id="1234261"/>
    <lineage>
        <taxon>Eukaryota</taxon>
        <taxon>Metazoa</taxon>
        <taxon>Spiralia</taxon>
        <taxon>Gnathifera</taxon>
        <taxon>Rotifera</taxon>
        <taxon>Eurotatoria</taxon>
        <taxon>Bdelloidea</taxon>
        <taxon>Philodinida</taxon>
        <taxon>Philodinidae</taxon>
        <taxon>Didymodactylos</taxon>
    </lineage>
</organism>
<name>A0A815TMC0_9BILA</name>
<comment type="caution">
    <text evidence="3">The sequence shown here is derived from an EMBL/GenBank/DDBJ whole genome shotgun (WGS) entry which is preliminary data.</text>
</comment>
<reference evidence="3" key="1">
    <citation type="submission" date="2021-02" db="EMBL/GenBank/DDBJ databases">
        <authorList>
            <person name="Nowell W R."/>
        </authorList>
    </citation>
    <scope>NUCLEOTIDE SEQUENCE</scope>
</reference>
<dbReference type="Proteomes" id="UP000677228">
    <property type="component" value="Unassembled WGS sequence"/>
</dbReference>
<protein>
    <submittedName>
        <fullName evidence="3">Uncharacterized protein</fullName>
    </submittedName>
</protein>
<proteinExistence type="predicted"/>
<dbReference type="Proteomes" id="UP000682733">
    <property type="component" value="Unassembled WGS sequence"/>
</dbReference>
<evidence type="ECO:0000313" key="3">
    <source>
        <dbReference type="EMBL" id="CAF1505809.1"/>
    </source>
</evidence>
<evidence type="ECO:0000313" key="6">
    <source>
        <dbReference type="Proteomes" id="UP000663829"/>
    </source>
</evidence>
<sequence>MKLLLVLFISAAAVGLLIHAQLTDKTTISTVYIASVCNCECCTSSNTCIPTHTTAYILEELCTLTSCNKTICHVLEPEKCPLPDAIGRVETECKNDEQTSTATTAGTISSNTFSLRFTSAALIAGLHLKKRFFC</sequence>
<evidence type="ECO:0000313" key="5">
    <source>
        <dbReference type="EMBL" id="CAF4367044.1"/>
    </source>
</evidence>
<dbReference type="EMBL" id="CAJOBC010088317">
    <property type="protein sequence ID" value="CAF4367044.1"/>
    <property type="molecule type" value="Genomic_DNA"/>
</dbReference>
<feature type="chain" id="PRO_5036228878" evidence="1">
    <location>
        <begin position="16"/>
        <end position="134"/>
    </location>
</feature>
<dbReference type="AlphaFoldDB" id="A0A815TMC0"/>
<dbReference type="EMBL" id="CAJNOK010028096">
    <property type="protein sequence ID" value="CAF1430460.1"/>
    <property type="molecule type" value="Genomic_DNA"/>
</dbReference>
<gene>
    <name evidence="3" type="ORF">GPM918_LOCUS36888</name>
    <name evidence="2" type="ORF">OVA965_LOCUS34021</name>
    <name evidence="5" type="ORF">SRO942_LOCUS37640</name>
    <name evidence="4" type="ORF">TMI583_LOCUS34929</name>
</gene>
<evidence type="ECO:0000256" key="1">
    <source>
        <dbReference type="SAM" id="SignalP"/>
    </source>
</evidence>
<evidence type="ECO:0000313" key="4">
    <source>
        <dbReference type="EMBL" id="CAF4228589.1"/>
    </source>
</evidence>
<keyword evidence="1" id="KW-0732">Signal</keyword>
<evidence type="ECO:0000313" key="2">
    <source>
        <dbReference type="EMBL" id="CAF1430460.1"/>
    </source>
</evidence>
<dbReference type="Proteomes" id="UP000663829">
    <property type="component" value="Unassembled WGS sequence"/>
</dbReference>
<dbReference type="EMBL" id="CAJNOQ010022790">
    <property type="protein sequence ID" value="CAF1505809.1"/>
    <property type="molecule type" value="Genomic_DNA"/>
</dbReference>